<dbReference type="HOGENOM" id="CLU_968515_0_0_10"/>
<dbReference type="eggNOG" id="ENOG5033P1D">
    <property type="taxonomic scope" value="Bacteria"/>
</dbReference>
<keyword evidence="2" id="KW-1185">Reference proteome</keyword>
<evidence type="ECO:0000313" key="1">
    <source>
        <dbReference type="EMBL" id="AFM05885.1"/>
    </source>
</evidence>
<evidence type="ECO:0000313" key="2">
    <source>
        <dbReference type="Proteomes" id="UP000006054"/>
    </source>
</evidence>
<accession>I4APK0</accession>
<dbReference type="AlphaFoldDB" id="I4APK0"/>
<gene>
    <name evidence="1" type="ordered locus">Fleli_3566</name>
</gene>
<dbReference type="EMBL" id="CP003345">
    <property type="protein sequence ID" value="AFM05885.1"/>
    <property type="molecule type" value="Genomic_DNA"/>
</dbReference>
<proteinExistence type="predicted"/>
<sequence>MARLESEHVDIDFFIHQIISQSATTKEFSKDYFLYLSNYCNNVLQFSAPNPVAAPFNEETLEFLVKMTFSESIYKEEKKNKTEEENKQAKKAAFKKEIQAHLIEPLKDKIHTNYKFEPINLPIPFSFELDCIGKNGALIGAKMVDFEYTKATLESHFSHYMTFISTVSNKYNIPLSENSFFWIAEEPKLETKKHSLWETARQNPLIKLIEPNEVEQIVELVERKQATRFL</sequence>
<dbReference type="RefSeq" id="WP_014799310.1">
    <property type="nucleotide sequence ID" value="NC_018018.1"/>
</dbReference>
<name>I4APK0_BERLS</name>
<dbReference type="Proteomes" id="UP000006054">
    <property type="component" value="Chromosome"/>
</dbReference>
<dbReference type="OrthoDB" id="1466785at2"/>
<protein>
    <submittedName>
        <fullName evidence="1">Uncharacterized protein</fullName>
    </submittedName>
</protein>
<organism evidence="1 2">
    <name type="scientific">Bernardetia litoralis (strain ATCC 23117 / DSM 6794 / NBRC 15988 / NCIMB 1366 / Fx l1 / Sio-4)</name>
    <name type="common">Flexibacter litoralis</name>
    <dbReference type="NCBI Taxonomy" id="880071"/>
    <lineage>
        <taxon>Bacteria</taxon>
        <taxon>Pseudomonadati</taxon>
        <taxon>Bacteroidota</taxon>
        <taxon>Cytophagia</taxon>
        <taxon>Cytophagales</taxon>
        <taxon>Bernardetiaceae</taxon>
        <taxon>Bernardetia</taxon>
    </lineage>
</organism>
<reference evidence="2" key="1">
    <citation type="submission" date="2012-06" db="EMBL/GenBank/DDBJ databases">
        <title>The complete genome of Flexibacter litoralis DSM 6794.</title>
        <authorList>
            <person name="Lucas S."/>
            <person name="Copeland A."/>
            <person name="Lapidus A."/>
            <person name="Glavina del Rio T."/>
            <person name="Dalin E."/>
            <person name="Tice H."/>
            <person name="Bruce D."/>
            <person name="Goodwin L."/>
            <person name="Pitluck S."/>
            <person name="Peters L."/>
            <person name="Ovchinnikova G."/>
            <person name="Lu M."/>
            <person name="Kyrpides N."/>
            <person name="Mavromatis K."/>
            <person name="Ivanova N."/>
            <person name="Brettin T."/>
            <person name="Detter J.C."/>
            <person name="Han C."/>
            <person name="Larimer F."/>
            <person name="Land M."/>
            <person name="Hauser L."/>
            <person name="Markowitz V."/>
            <person name="Cheng J.-F."/>
            <person name="Hugenholtz P."/>
            <person name="Woyke T."/>
            <person name="Wu D."/>
            <person name="Spring S."/>
            <person name="Lang E."/>
            <person name="Kopitz M."/>
            <person name="Brambilla E."/>
            <person name="Klenk H.-P."/>
            <person name="Eisen J.A."/>
        </authorList>
    </citation>
    <scope>NUCLEOTIDE SEQUENCE [LARGE SCALE GENOMIC DNA]</scope>
    <source>
        <strain evidence="2">ATCC 23117 / DSM 6794 / NBRC 15988 / NCIMB 1366 / Sio-4</strain>
    </source>
</reference>
<dbReference type="KEGG" id="fli:Fleli_3566"/>